<dbReference type="Proteomes" id="UP000887580">
    <property type="component" value="Unplaced"/>
</dbReference>
<evidence type="ECO:0000313" key="1">
    <source>
        <dbReference type="Proteomes" id="UP000887580"/>
    </source>
</evidence>
<sequence>MDVSTSIASMKHVKISWPEKPSKKQNWLLPDSMIFYIAKNPSSSKVYQKLIQSCKYFFEKNPVLIVTKLESCEEKDGINTIMCPNEYCECINNAKKCCIKFDLKKLKLSSKIWVTHELYVVFGVKNYTSLLCIKLFRCEADHVYLNEKTVKYDDFKLFTSTAKSIILSKNLITYKDGSIVMFDKILECLPKVEMLEFTFDDEVSIVNASTMEIIPNLPSLEEVGLHEIPETLNIGAVNTFIKKYKKAKFQLFYNKNISLEFKNQLESHIVKIIKSNVRNCLIKYDGQDREKFRIMIHRFFNFMTSDT</sequence>
<evidence type="ECO:0000313" key="2">
    <source>
        <dbReference type="WBParaSite" id="PS1159_v2.g7285.t1"/>
    </source>
</evidence>
<dbReference type="WBParaSite" id="PS1159_v2.g7285.t1">
    <property type="protein sequence ID" value="PS1159_v2.g7285.t1"/>
    <property type="gene ID" value="PS1159_v2.g7285"/>
</dbReference>
<proteinExistence type="predicted"/>
<organism evidence="1 2">
    <name type="scientific">Panagrolaimus sp. PS1159</name>
    <dbReference type="NCBI Taxonomy" id="55785"/>
    <lineage>
        <taxon>Eukaryota</taxon>
        <taxon>Metazoa</taxon>
        <taxon>Ecdysozoa</taxon>
        <taxon>Nematoda</taxon>
        <taxon>Chromadorea</taxon>
        <taxon>Rhabditida</taxon>
        <taxon>Tylenchina</taxon>
        <taxon>Panagrolaimomorpha</taxon>
        <taxon>Panagrolaimoidea</taxon>
        <taxon>Panagrolaimidae</taxon>
        <taxon>Panagrolaimus</taxon>
    </lineage>
</organism>
<reference evidence="2" key="1">
    <citation type="submission" date="2022-11" db="UniProtKB">
        <authorList>
            <consortium name="WormBaseParasite"/>
        </authorList>
    </citation>
    <scope>IDENTIFICATION</scope>
</reference>
<protein>
    <submittedName>
        <fullName evidence="2">Uncharacterized protein</fullName>
    </submittedName>
</protein>
<accession>A0AC35GNN6</accession>
<name>A0AC35GNN6_9BILA</name>